<dbReference type="Proteomes" id="UP000077671">
    <property type="component" value="Unassembled WGS sequence"/>
</dbReference>
<keyword evidence="1" id="KW-0732">Signal</keyword>
<name>A0A177UPP2_9BASI</name>
<evidence type="ECO:0000256" key="1">
    <source>
        <dbReference type="SAM" id="SignalP"/>
    </source>
</evidence>
<reference evidence="3" key="2">
    <citation type="journal article" date="2019" name="IMA Fungus">
        <title>Genome sequencing and comparison of five Tilletia species to identify candidate genes for the detection of regulated species infecting wheat.</title>
        <authorList>
            <person name="Nguyen H.D.T."/>
            <person name="Sultana T."/>
            <person name="Kesanakurti P."/>
            <person name="Hambleton S."/>
        </authorList>
    </citation>
    <scope>NUCLEOTIDE SEQUENCE</scope>
    <source>
        <strain evidence="3">DAOMC 238032</strain>
    </source>
</reference>
<reference evidence="3" key="1">
    <citation type="submission" date="2016-04" db="EMBL/GenBank/DDBJ databases">
        <authorList>
            <person name="Nguyen H.D."/>
            <person name="Kesanakurti P."/>
            <person name="Cullis J."/>
            <person name="Levesque C.A."/>
            <person name="Hambleton S."/>
        </authorList>
    </citation>
    <scope>NUCLEOTIDE SEQUENCE</scope>
    <source>
        <strain evidence="3">DAOMC 238032</strain>
    </source>
</reference>
<keyword evidence="5" id="KW-1185">Reference proteome</keyword>
<evidence type="ECO:0000313" key="4">
    <source>
        <dbReference type="Proteomes" id="UP000077671"/>
    </source>
</evidence>
<accession>A0A177UPP2</accession>
<evidence type="ECO:0000313" key="2">
    <source>
        <dbReference type="EMBL" id="CAD6930406.1"/>
    </source>
</evidence>
<proteinExistence type="predicted"/>
<dbReference type="AlphaFoldDB" id="A0A177UPP2"/>
<sequence>MRSSHLIASLVLHGVLTAASAVSKSETDIQHRFIPLDEHKYIYEEISGVVDKLGPVSGNATLGWPNDGIQSSSQLQVPGLNRTAYTFTRVDAKDIDVRTTISSKGGWATTEIQLGDDGHGRLFLFGPHPVECRAGPGDGQTNQRATVCFF</sequence>
<organism evidence="3 4">
    <name type="scientific">Tilletia caries</name>
    <name type="common">wheat bunt fungus</name>
    <dbReference type="NCBI Taxonomy" id="13290"/>
    <lineage>
        <taxon>Eukaryota</taxon>
        <taxon>Fungi</taxon>
        <taxon>Dikarya</taxon>
        <taxon>Basidiomycota</taxon>
        <taxon>Ustilaginomycotina</taxon>
        <taxon>Exobasidiomycetes</taxon>
        <taxon>Tilletiales</taxon>
        <taxon>Tilletiaceae</taxon>
        <taxon>Tilletia</taxon>
    </lineage>
</organism>
<evidence type="ECO:0000313" key="5">
    <source>
        <dbReference type="Proteomes" id="UP000836402"/>
    </source>
</evidence>
<feature type="signal peptide" evidence="1">
    <location>
        <begin position="1"/>
        <end position="21"/>
    </location>
</feature>
<evidence type="ECO:0000313" key="3">
    <source>
        <dbReference type="EMBL" id="KAE8241130.1"/>
    </source>
</evidence>
<gene>
    <name evidence="3" type="ORF">A4X03_0g8210</name>
    <name evidence="2" type="ORF">JKIAZH3_G7052</name>
</gene>
<dbReference type="EMBL" id="CAJHJG010003360">
    <property type="protein sequence ID" value="CAD6930406.1"/>
    <property type="molecule type" value="Genomic_DNA"/>
</dbReference>
<feature type="chain" id="PRO_5044550201" evidence="1">
    <location>
        <begin position="22"/>
        <end position="150"/>
    </location>
</feature>
<dbReference type="EMBL" id="LWDD02002340">
    <property type="protein sequence ID" value="KAE8241130.1"/>
    <property type="molecule type" value="Genomic_DNA"/>
</dbReference>
<dbReference type="Proteomes" id="UP000836402">
    <property type="component" value="Unassembled WGS sequence"/>
</dbReference>
<reference evidence="2" key="3">
    <citation type="submission" date="2020-10" db="EMBL/GenBank/DDBJ databases">
        <authorList>
            <person name="Sedaghatjoo S."/>
        </authorList>
    </citation>
    <scope>NUCLEOTIDE SEQUENCE</scope>
    <source>
        <strain evidence="2">AZH3</strain>
    </source>
</reference>
<protein>
    <submittedName>
        <fullName evidence="3">Uncharacterized protein</fullName>
    </submittedName>
</protein>
<comment type="caution">
    <text evidence="3">The sequence shown here is derived from an EMBL/GenBank/DDBJ whole genome shotgun (WGS) entry which is preliminary data.</text>
</comment>